<feature type="transmembrane region" description="Helical" evidence="1">
    <location>
        <begin position="129"/>
        <end position="154"/>
    </location>
</feature>
<dbReference type="Pfam" id="PF06197">
    <property type="entry name" value="DUF998"/>
    <property type="match status" value="1"/>
</dbReference>
<dbReference type="AlphaFoldDB" id="A0A2S7DCZ3"/>
<keyword evidence="1" id="KW-0472">Membrane</keyword>
<keyword evidence="1" id="KW-0812">Transmembrane</keyword>
<gene>
    <name evidence="2" type="ORF">XmelCFBP4644_15385</name>
</gene>
<dbReference type="InterPro" id="IPR009339">
    <property type="entry name" value="DUF998"/>
</dbReference>
<feature type="transmembrane region" description="Helical" evidence="1">
    <location>
        <begin position="68"/>
        <end position="93"/>
    </location>
</feature>
<evidence type="ECO:0000313" key="2">
    <source>
        <dbReference type="EMBL" id="PPU71683.1"/>
    </source>
</evidence>
<feature type="transmembrane region" description="Helical" evidence="1">
    <location>
        <begin position="100"/>
        <end position="117"/>
    </location>
</feature>
<comment type="caution">
    <text evidence="2">The sequence shown here is derived from an EMBL/GenBank/DDBJ whole genome shotgun (WGS) entry which is preliminary data.</text>
</comment>
<dbReference type="OrthoDB" id="5955493at2"/>
<evidence type="ECO:0008006" key="4">
    <source>
        <dbReference type="Google" id="ProtNLM"/>
    </source>
</evidence>
<dbReference type="Proteomes" id="UP000239865">
    <property type="component" value="Unassembled WGS sequence"/>
</dbReference>
<feature type="transmembrane region" description="Helical" evidence="1">
    <location>
        <begin position="192"/>
        <end position="211"/>
    </location>
</feature>
<feature type="transmembrane region" description="Helical" evidence="1">
    <location>
        <begin position="166"/>
        <end position="186"/>
    </location>
</feature>
<feature type="transmembrane region" description="Helical" evidence="1">
    <location>
        <begin position="26"/>
        <end position="48"/>
    </location>
</feature>
<evidence type="ECO:0000313" key="3">
    <source>
        <dbReference type="Proteomes" id="UP000239865"/>
    </source>
</evidence>
<organism evidence="2 3">
    <name type="scientific">Xanthomonas melonis</name>
    <dbReference type="NCBI Taxonomy" id="56456"/>
    <lineage>
        <taxon>Bacteria</taxon>
        <taxon>Pseudomonadati</taxon>
        <taxon>Pseudomonadota</taxon>
        <taxon>Gammaproteobacteria</taxon>
        <taxon>Lysobacterales</taxon>
        <taxon>Lysobacteraceae</taxon>
        <taxon>Xanthomonas</taxon>
    </lineage>
</organism>
<proteinExistence type="predicted"/>
<name>A0A2S7DCZ3_9XANT</name>
<keyword evidence="1" id="KW-1133">Transmembrane helix</keyword>
<reference evidence="2 3" key="1">
    <citation type="submission" date="2016-08" db="EMBL/GenBank/DDBJ databases">
        <authorList>
            <person name="Seilhamer J.J."/>
        </authorList>
    </citation>
    <scope>NUCLEOTIDE SEQUENCE [LARGE SCALE GENOMIC DNA]</scope>
    <source>
        <strain evidence="2 3">CFBP4644</strain>
    </source>
</reference>
<evidence type="ECO:0000256" key="1">
    <source>
        <dbReference type="SAM" id="Phobius"/>
    </source>
</evidence>
<accession>A0A2S7DCZ3</accession>
<sequence>MTRNPHSQVPVVPCIQLAAPRWSRRAGAIAAAAGMVFVGLVSMLQWYRSDLGWIHAQLSAYLHGPYGLLLRTAYCLLAVAMAWLALGLYAALVPAARSRAVLGLFWSSALGLCAVAIGDSWMPELAPNAAAMVHVLAADATFLCVIAAILLQSWYFRSDRAWRQHFAATFGLGWAAFAALLFHVSVPAAPPGISQKTAIVLIVIWMVRVGMRLARVEAAGPTHSRNNGPVNQP</sequence>
<dbReference type="RefSeq" id="WP_104588091.1">
    <property type="nucleotide sequence ID" value="NZ_JAJGQH010000012.1"/>
</dbReference>
<protein>
    <recommendedName>
        <fullName evidence="4">DUF998 domain-containing protein</fullName>
    </recommendedName>
</protein>
<dbReference type="EMBL" id="MDEH01000009">
    <property type="protein sequence ID" value="PPU71683.1"/>
    <property type="molecule type" value="Genomic_DNA"/>
</dbReference>